<comment type="caution">
    <text evidence="15">The sequence shown here is derived from an EMBL/GenBank/DDBJ whole genome shotgun (WGS) entry which is preliminary data.</text>
</comment>
<evidence type="ECO:0000313" key="16">
    <source>
        <dbReference type="Proteomes" id="UP000620104"/>
    </source>
</evidence>
<evidence type="ECO:0000256" key="10">
    <source>
        <dbReference type="SAM" id="Coils"/>
    </source>
</evidence>
<comment type="subcellular location">
    <subcellularLocation>
        <location evidence="1">Nucleus</location>
        <location evidence="1">Nucleolus</location>
    </subcellularLocation>
</comment>
<keyword evidence="6 9" id="KW-0067">ATP-binding</keyword>
<dbReference type="CDD" id="cd18787">
    <property type="entry name" value="SF2_C_DEAD"/>
    <property type="match status" value="1"/>
</dbReference>
<dbReference type="GO" id="GO:0006364">
    <property type="term" value="P:rRNA processing"/>
    <property type="evidence" value="ECO:0007669"/>
    <property type="project" value="UniProtKB-KW"/>
</dbReference>
<feature type="domain" description="Helicase C-terminal" evidence="13">
    <location>
        <begin position="629"/>
        <end position="774"/>
    </location>
</feature>
<comment type="similarity">
    <text evidence="9">Belongs to the DEAD box helicase family.</text>
</comment>
<keyword evidence="2" id="KW-0698">rRNA processing</keyword>
<evidence type="ECO:0000256" key="7">
    <source>
        <dbReference type="ARBA" id="ARBA00022884"/>
    </source>
</evidence>
<evidence type="ECO:0000313" key="15">
    <source>
        <dbReference type="EMBL" id="GHJ85479.1"/>
    </source>
</evidence>
<keyword evidence="7 9" id="KW-0694">RNA-binding</keyword>
<evidence type="ECO:0000256" key="6">
    <source>
        <dbReference type="ARBA" id="ARBA00022840"/>
    </source>
</evidence>
<dbReference type="EC" id="3.6.4.13" evidence="9"/>
<name>A0A8H3YDM3_9TREE</name>
<dbReference type="Proteomes" id="UP000620104">
    <property type="component" value="Unassembled WGS sequence"/>
</dbReference>
<dbReference type="InterPro" id="IPR001650">
    <property type="entry name" value="Helicase_C-like"/>
</dbReference>
<dbReference type="PROSITE" id="PS00039">
    <property type="entry name" value="DEAD_ATP_HELICASE"/>
    <property type="match status" value="1"/>
</dbReference>
<dbReference type="Pfam" id="PF00270">
    <property type="entry name" value="DEAD"/>
    <property type="match status" value="1"/>
</dbReference>
<protein>
    <recommendedName>
        <fullName evidence="9">ATP-dependent RNA helicase</fullName>
        <ecNumber evidence="9">3.6.4.13</ecNumber>
    </recommendedName>
</protein>
<dbReference type="AlphaFoldDB" id="A0A8H3YDM3"/>
<comment type="catalytic activity">
    <reaction evidence="9">
        <text>ATP + H2O = ADP + phosphate + H(+)</text>
        <dbReference type="Rhea" id="RHEA:13065"/>
        <dbReference type="ChEBI" id="CHEBI:15377"/>
        <dbReference type="ChEBI" id="CHEBI:15378"/>
        <dbReference type="ChEBI" id="CHEBI:30616"/>
        <dbReference type="ChEBI" id="CHEBI:43474"/>
        <dbReference type="ChEBI" id="CHEBI:456216"/>
        <dbReference type="EC" id="3.6.4.13"/>
    </reaction>
</comment>
<dbReference type="InterPro" id="IPR014001">
    <property type="entry name" value="Helicase_ATP-bd"/>
</dbReference>
<dbReference type="SMART" id="SM00487">
    <property type="entry name" value="DEXDc"/>
    <property type="match status" value="1"/>
</dbReference>
<keyword evidence="5 9" id="KW-0347">Helicase</keyword>
<feature type="region of interest" description="Disordered" evidence="11">
    <location>
        <begin position="215"/>
        <end position="248"/>
    </location>
</feature>
<feature type="region of interest" description="Disordered" evidence="11">
    <location>
        <begin position="411"/>
        <end position="437"/>
    </location>
</feature>
<dbReference type="GO" id="GO:0005524">
    <property type="term" value="F:ATP binding"/>
    <property type="evidence" value="ECO:0007669"/>
    <property type="project" value="UniProtKB-UniRule"/>
</dbReference>
<proteinExistence type="inferred from homology"/>
<evidence type="ECO:0000256" key="1">
    <source>
        <dbReference type="ARBA" id="ARBA00004604"/>
    </source>
</evidence>
<dbReference type="GO" id="GO:0005730">
    <property type="term" value="C:nucleolus"/>
    <property type="evidence" value="ECO:0007669"/>
    <property type="project" value="UniProtKB-SubCell"/>
</dbReference>
<dbReference type="PANTHER" id="PTHR24031">
    <property type="entry name" value="RNA HELICASE"/>
    <property type="match status" value="1"/>
</dbReference>
<evidence type="ECO:0000256" key="8">
    <source>
        <dbReference type="PROSITE-ProRule" id="PRU00552"/>
    </source>
</evidence>
<dbReference type="PROSITE" id="PS51195">
    <property type="entry name" value="Q_MOTIF"/>
    <property type="match status" value="1"/>
</dbReference>
<keyword evidence="4 9" id="KW-0378">Hydrolase</keyword>
<dbReference type="OrthoDB" id="4310724at2759"/>
<evidence type="ECO:0000259" key="14">
    <source>
        <dbReference type="PROSITE" id="PS51195"/>
    </source>
</evidence>
<evidence type="ECO:0000256" key="4">
    <source>
        <dbReference type="ARBA" id="ARBA00022801"/>
    </source>
</evidence>
<feature type="compositionally biased region" description="Acidic residues" evidence="11">
    <location>
        <begin position="309"/>
        <end position="319"/>
    </location>
</feature>
<dbReference type="GO" id="GO:0003724">
    <property type="term" value="F:RNA helicase activity"/>
    <property type="evidence" value="ECO:0007669"/>
    <property type="project" value="UniProtKB-EC"/>
</dbReference>
<dbReference type="GO" id="GO:0016787">
    <property type="term" value="F:hydrolase activity"/>
    <property type="evidence" value="ECO:0007669"/>
    <property type="project" value="UniProtKB-KW"/>
</dbReference>
<feature type="region of interest" description="Disordered" evidence="11">
    <location>
        <begin position="301"/>
        <end position="329"/>
    </location>
</feature>
<feature type="compositionally biased region" description="Basic and acidic residues" evidence="11">
    <location>
        <begin position="189"/>
        <end position="203"/>
    </location>
</feature>
<organism evidence="15 16">
    <name type="scientific">Naganishia liquefaciens</name>
    <dbReference type="NCBI Taxonomy" id="104408"/>
    <lineage>
        <taxon>Eukaryota</taxon>
        <taxon>Fungi</taxon>
        <taxon>Dikarya</taxon>
        <taxon>Basidiomycota</taxon>
        <taxon>Agaricomycotina</taxon>
        <taxon>Tremellomycetes</taxon>
        <taxon>Filobasidiales</taxon>
        <taxon>Filobasidiaceae</taxon>
        <taxon>Naganishia</taxon>
    </lineage>
</organism>
<evidence type="ECO:0000256" key="9">
    <source>
        <dbReference type="RuleBase" id="RU365068"/>
    </source>
</evidence>
<feature type="domain" description="DEAD-box RNA helicase Q" evidence="14">
    <location>
        <begin position="266"/>
        <end position="294"/>
    </location>
</feature>
<keyword evidence="10" id="KW-0175">Coiled coil</keyword>
<feature type="compositionally biased region" description="Acidic residues" evidence="11">
    <location>
        <begin position="89"/>
        <end position="100"/>
    </location>
</feature>
<reference evidence="15" key="1">
    <citation type="submission" date="2020-07" db="EMBL/GenBank/DDBJ databases">
        <title>Draft Genome Sequence of a Deep-Sea Yeast, Naganishia (Cryptococcus) liquefaciens strain N6.</title>
        <authorList>
            <person name="Han Y.W."/>
            <person name="Kajitani R."/>
            <person name="Morimoto H."/>
            <person name="Parhat M."/>
            <person name="Tsubouchi H."/>
            <person name="Bakenova O."/>
            <person name="Ogata M."/>
            <person name="Argunhan B."/>
            <person name="Aoki R."/>
            <person name="Kajiwara S."/>
            <person name="Itoh T."/>
            <person name="Iwasaki H."/>
        </authorList>
    </citation>
    <scope>NUCLEOTIDE SEQUENCE</scope>
    <source>
        <strain evidence="15">N6</strain>
    </source>
</reference>
<evidence type="ECO:0000256" key="2">
    <source>
        <dbReference type="ARBA" id="ARBA00022552"/>
    </source>
</evidence>
<dbReference type="PROSITE" id="PS51194">
    <property type="entry name" value="HELICASE_CTER"/>
    <property type="match status" value="1"/>
</dbReference>
<dbReference type="InterPro" id="IPR027417">
    <property type="entry name" value="P-loop_NTPase"/>
</dbReference>
<feature type="region of interest" description="Disordered" evidence="11">
    <location>
        <begin position="154"/>
        <end position="203"/>
    </location>
</feature>
<dbReference type="SMART" id="SM00490">
    <property type="entry name" value="HELICc"/>
    <property type="match status" value="1"/>
</dbReference>
<feature type="region of interest" description="Disordered" evidence="11">
    <location>
        <begin position="18"/>
        <end position="41"/>
    </location>
</feature>
<sequence length="921" mass="102170">MANGTGDRRAFVLSALQGKKRSAEGLSSRTLTDVSRKPMNKRQRLAAKKAKAAAADEPVETDLGVKRLRQDALQWKLLSAQPEDFADFADDIDAKSDDDDKAGKKSSRKANADPMANLFDNEGGMMMLEEVDGVDVMWEEDGKGGKKAILIEAKAKKPKQAPLPVKETTVPVSSNVADKKPQNKKRKRSNSDGKRAEKVLVEENTLKDATEFATSKLENAAEPSGEATEKKEGNADVETKEDASVTKDLSTYERARDVEFDDTLLPEWADLPLHPLLKKGLYKLGFTKPTEIQKQAVPMAINGTPSASGEDDGTSDEDAATGSTQRRPRDVVGVAETGSGKTLAYSLPVLNWLLSTDPSASAEQEKFARRAKARRVLSALVLCPTRELALQVHKHMEQILIAGQEPDVTSTEKAVGEIPAKGKAKRTGKQTPPTAKQPPLVSIASVVGGLSVQKQRRLLIRGCDILVATPGRLWDLCQEDVDLATDIKRIKFLIVDEADRMIETGHFAELEQIVALTERTQDAMQGTNADESDLTFKRATREIDLTEARDDLQTFVFSATLSKDLQTNLKRGSWRGKKNQSAKSNTLDDLVRRLDFRDEKPCVIDISPEGGLVATLRESIIECLNTDKDLYLYYFLLRYPGRSLVFVGSIDGIRRITPLFELLKVPVYPLHSQLQQKQRLKNLDRFASSPNGVLIATDVAARGLDIPSVDHVIHFQLPRTADAYIHRSGRTARARQDGFSLQMVSPEERGMQKALMKSLGRTNELPELQVEPGFLPKLRERVRIAREIEKAQHAVKKAKHEKSWLQETAEAMDIDLDPDLLSAEESDDEIARSRKAPKQRLRDNAPRLRHELEQLLAQPLMARGVSAKYPTSGSRVVIDDLLASKNHSQMLGASTTKAHEVVDERPTLKKVRRFIGKKQRK</sequence>
<feature type="domain" description="Helicase ATP-binding" evidence="12">
    <location>
        <begin position="322"/>
        <end position="579"/>
    </location>
</feature>
<feature type="region of interest" description="Disordered" evidence="11">
    <location>
        <begin position="89"/>
        <end position="117"/>
    </location>
</feature>
<dbReference type="EMBL" id="BLZA01000011">
    <property type="protein sequence ID" value="GHJ85479.1"/>
    <property type="molecule type" value="Genomic_DNA"/>
</dbReference>
<evidence type="ECO:0000256" key="5">
    <source>
        <dbReference type="ARBA" id="ARBA00022806"/>
    </source>
</evidence>
<dbReference type="SUPFAM" id="SSF52540">
    <property type="entry name" value="P-loop containing nucleoside triphosphate hydrolases"/>
    <property type="match status" value="1"/>
</dbReference>
<dbReference type="Gene3D" id="3.40.50.300">
    <property type="entry name" value="P-loop containing nucleotide triphosphate hydrolases"/>
    <property type="match status" value="2"/>
</dbReference>
<comment type="function">
    <text evidence="9">RNA helicase.</text>
</comment>
<dbReference type="InterPro" id="IPR014014">
    <property type="entry name" value="RNA_helicase_DEAD_Q_motif"/>
</dbReference>
<keyword evidence="3 9" id="KW-0547">Nucleotide-binding</keyword>
<dbReference type="InterPro" id="IPR011545">
    <property type="entry name" value="DEAD/DEAH_box_helicase_dom"/>
</dbReference>
<dbReference type="PROSITE" id="PS51192">
    <property type="entry name" value="HELICASE_ATP_BIND_1"/>
    <property type="match status" value="1"/>
</dbReference>
<accession>A0A8H3YDM3</accession>
<feature type="region of interest" description="Disordered" evidence="11">
    <location>
        <begin position="824"/>
        <end position="845"/>
    </location>
</feature>
<feature type="coiled-coil region" evidence="10">
    <location>
        <begin position="781"/>
        <end position="808"/>
    </location>
</feature>
<keyword evidence="16" id="KW-1185">Reference proteome</keyword>
<evidence type="ECO:0000259" key="13">
    <source>
        <dbReference type="PROSITE" id="PS51194"/>
    </source>
</evidence>
<dbReference type="GO" id="GO:0003723">
    <property type="term" value="F:RNA binding"/>
    <property type="evidence" value="ECO:0007669"/>
    <property type="project" value="UniProtKB-UniRule"/>
</dbReference>
<evidence type="ECO:0000256" key="11">
    <source>
        <dbReference type="SAM" id="MobiDB-lite"/>
    </source>
</evidence>
<feature type="short sequence motif" description="Q motif" evidence="8">
    <location>
        <begin position="266"/>
        <end position="294"/>
    </location>
</feature>
<gene>
    <name evidence="15" type="ORF">NliqN6_1881</name>
</gene>
<comment type="domain">
    <text evidence="9">The Q motif is unique to and characteristic of the DEAD box family of RNA helicases and controls ATP binding and hydrolysis.</text>
</comment>
<dbReference type="InterPro" id="IPR000629">
    <property type="entry name" value="RNA-helicase_DEAD-box_CS"/>
</dbReference>
<evidence type="ECO:0000259" key="12">
    <source>
        <dbReference type="PROSITE" id="PS51192"/>
    </source>
</evidence>
<evidence type="ECO:0000256" key="3">
    <source>
        <dbReference type="ARBA" id="ARBA00022741"/>
    </source>
</evidence>
<feature type="compositionally biased region" description="Basic and acidic residues" evidence="11">
    <location>
        <begin position="227"/>
        <end position="248"/>
    </location>
</feature>
<dbReference type="Pfam" id="PF00271">
    <property type="entry name" value="Helicase_C"/>
    <property type="match status" value="1"/>
</dbReference>